<comment type="caution">
    <text evidence="2">The sequence shown here is derived from an EMBL/GenBank/DDBJ whole genome shotgun (WGS) entry which is preliminary data.</text>
</comment>
<name>A0ABQ5GAM0_9ASTR</name>
<organism evidence="2 3">
    <name type="scientific">Tanacetum coccineum</name>
    <dbReference type="NCBI Taxonomy" id="301880"/>
    <lineage>
        <taxon>Eukaryota</taxon>
        <taxon>Viridiplantae</taxon>
        <taxon>Streptophyta</taxon>
        <taxon>Embryophyta</taxon>
        <taxon>Tracheophyta</taxon>
        <taxon>Spermatophyta</taxon>
        <taxon>Magnoliopsida</taxon>
        <taxon>eudicotyledons</taxon>
        <taxon>Gunneridae</taxon>
        <taxon>Pentapetalae</taxon>
        <taxon>asterids</taxon>
        <taxon>campanulids</taxon>
        <taxon>Asterales</taxon>
        <taxon>Asteraceae</taxon>
        <taxon>Asteroideae</taxon>
        <taxon>Anthemideae</taxon>
        <taxon>Anthemidinae</taxon>
        <taxon>Tanacetum</taxon>
    </lineage>
</organism>
<feature type="region of interest" description="Disordered" evidence="1">
    <location>
        <begin position="134"/>
        <end position="208"/>
    </location>
</feature>
<sequence length="316" mass="36020">MLDNKRIPCRIWDVAVPPPDPYSAATQFGGVTIDVEPILPHNRNNREVHLYYLKHLKESVETLRKIVEEARIKKPLDNALKNACFYTKRSQELLEYVIGTSLKEFSKRDKKVATTPLNRNKQVAFREICKTSNNNTKTHVEQQKVHKTNVPVIPSTRVNSSTEASGSKPKSNTKNNRILPAKSDNKKKVEDHHRKNKSNLKQKNRVDSSSKLEANWMEIHFRTLVQIWDLVTHGQNGTATHSHIYVAKGFNKYFSRKCNVQVQCANACLQMQAANAMCICNMQMQCANACLQMQAANAMFKCNVHMQVANAMCKLQ</sequence>
<gene>
    <name evidence="2" type="ORF">Tco_1031399</name>
</gene>
<dbReference type="Proteomes" id="UP001151760">
    <property type="component" value="Unassembled WGS sequence"/>
</dbReference>
<proteinExistence type="predicted"/>
<reference evidence="2" key="1">
    <citation type="journal article" date="2022" name="Int. J. Mol. Sci.">
        <title>Draft Genome of Tanacetum Coccineum: Genomic Comparison of Closely Related Tanacetum-Family Plants.</title>
        <authorList>
            <person name="Yamashiro T."/>
            <person name="Shiraishi A."/>
            <person name="Nakayama K."/>
            <person name="Satake H."/>
        </authorList>
    </citation>
    <scope>NUCLEOTIDE SEQUENCE</scope>
</reference>
<evidence type="ECO:0000313" key="2">
    <source>
        <dbReference type="EMBL" id="GJT72113.1"/>
    </source>
</evidence>
<keyword evidence="3" id="KW-1185">Reference proteome</keyword>
<protein>
    <submittedName>
        <fullName evidence="2">Uncharacterized protein</fullName>
    </submittedName>
</protein>
<evidence type="ECO:0000256" key="1">
    <source>
        <dbReference type="SAM" id="MobiDB-lite"/>
    </source>
</evidence>
<feature type="compositionally biased region" description="Polar residues" evidence="1">
    <location>
        <begin position="156"/>
        <end position="176"/>
    </location>
</feature>
<evidence type="ECO:0000313" key="3">
    <source>
        <dbReference type="Proteomes" id="UP001151760"/>
    </source>
</evidence>
<feature type="compositionally biased region" description="Basic and acidic residues" evidence="1">
    <location>
        <begin position="183"/>
        <end position="193"/>
    </location>
</feature>
<dbReference type="EMBL" id="BQNB010018227">
    <property type="protein sequence ID" value="GJT72113.1"/>
    <property type="molecule type" value="Genomic_DNA"/>
</dbReference>
<accession>A0ABQ5GAM0</accession>
<reference evidence="2" key="2">
    <citation type="submission" date="2022-01" db="EMBL/GenBank/DDBJ databases">
        <authorList>
            <person name="Yamashiro T."/>
            <person name="Shiraishi A."/>
            <person name="Satake H."/>
            <person name="Nakayama K."/>
        </authorList>
    </citation>
    <scope>NUCLEOTIDE SEQUENCE</scope>
</reference>
<feature type="compositionally biased region" description="Basic residues" evidence="1">
    <location>
        <begin position="194"/>
        <end position="203"/>
    </location>
</feature>